<evidence type="ECO:0000259" key="12">
    <source>
        <dbReference type="Pfam" id="PF00593"/>
    </source>
</evidence>
<comment type="similarity">
    <text evidence="10 11">Belongs to the TonB-dependent receptor family.</text>
</comment>
<evidence type="ECO:0000313" key="14">
    <source>
        <dbReference type="EMBL" id="SHH35945.1"/>
    </source>
</evidence>
<dbReference type="SUPFAM" id="SSF56935">
    <property type="entry name" value="Porins"/>
    <property type="match status" value="1"/>
</dbReference>
<dbReference type="Gene3D" id="2.170.130.10">
    <property type="entry name" value="TonB-dependent receptor, plug domain"/>
    <property type="match status" value="1"/>
</dbReference>
<dbReference type="PANTHER" id="PTHR30069:SF29">
    <property type="entry name" value="HEMOGLOBIN AND HEMOGLOBIN-HAPTOGLOBIN-BINDING PROTEIN 1-RELATED"/>
    <property type="match status" value="1"/>
</dbReference>
<evidence type="ECO:0000256" key="2">
    <source>
        <dbReference type="ARBA" id="ARBA00022448"/>
    </source>
</evidence>
<dbReference type="RefSeq" id="WP_073117841.1">
    <property type="nucleotide sequence ID" value="NZ_BMEN01000001.1"/>
</dbReference>
<dbReference type="OrthoDB" id="1109208at2"/>
<evidence type="ECO:0000256" key="11">
    <source>
        <dbReference type="RuleBase" id="RU003357"/>
    </source>
</evidence>
<evidence type="ECO:0000256" key="8">
    <source>
        <dbReference type="ARBA" id="ARBA00023170"/>
    </source>
</evidence>
<dbReference type="PANTHER" id="PTHR30069">
    <property type="entry name" value="TONB-DEPENDENT OUTER MEMBRANE RECEPTOR"/>
    <property type="match status" value="1"/>
</dbReference>
<name>A0A1M5SBU9_9FLAO</name>
<dbReference type="SUPFAM" id="SSF49464">
    <property type="entry name" value="Carboxypeptidase regulatory domain-like"/>
    <property type="match status" value="1"/>
</dbReference>
<dbReference type="EMBL" id="FQXQ01000001">
    <property type="protein sequence ID" value="SHH35945.1"/>
    <property type="molecule type" value="Genomic_DNA"/>
</dbReference>
<proteinExistence type="inferred from homology"/>
<keyword evidence="7 10" id="KW-0472">Membrane</keyword>
<evidence type="ECO:0000256" key="10">
    <source>
        <dbReference type="PROSITE-ProRule" id="PRU01360"/>
    </source>
</evidence>
<evidence type="ECO:0000256" key="9">
    <source>
        <dbReference type="ARBA" id="ARBA00023237"/>
    </source>
</evidence>
<evidence type="ECO:0000313" key="15">
    <source>
        <dbReference type="Proteomes" id="UP000184109"/>
    </source>
</evidence>
<sequence length="977" mass="107357">MRTIYLFFIMMLFCVNFYAQQTIHIKGKVVEEKNGKPITTATIMVMGSSELAITDAKGGFVLELSQSLPVEIIVNALGFNDYKYIITQREENITIKLKEGVTSLDAIVLSASRTPESVFESPVSIERMGTKEIENTTSATFYDGLENLKGVDVNTSSLTFKSINTRGFATFSNTRFVQLVDGMDNSSPGLNFPLGNLIGLNELDVQSVELLPGASSALYGANAFNGILFMRSKSPFKQEGTSVYGKTGVTSSGNAGVNEYVDVGVRVAKKVTDQFAVKFTSSLLKATDWFATDKRNIDGDGKIIEGTRYNSTNDDYNGINVYGDEFTNPTDLGFGKVSRTGYDEQSVINPDTDSFRAALSMHWKPFKNNDDTEIIYSSKFGTGNTIYQGASRYALRNFIMHQHKLELQSKHLMLRSYVTIENAGDSYDIRFAGINTLRSENAATRAYNQANNTNLTVDELWFGTYGQVYGNALGGGASESEARIAARNMADASFRTDPNSAEFRSIFNSVIKNPDLTQGAKFVDSSRLYHTDINYNFHELIEFAELQIGGSARRYMLNSNGTIFTDPTDGTITYDEFGIYTQLQKKAMDDRLKLTGSIRYDKAKNFDGNFSPRLSVSFSPDEEKNHIFRASYQTGFRNPTTQDQYVGLNLGNTILIGSAPDNPMRYNKTFSVDSPAGQSAVGGASVNFNGLQGYNNSFTRSSVEAFGAAVQQRATEIVVNSGGTVSPSDAKKQAAAENVGLLKKSNVNYVKPEQVTSYELGYRGKLGKNVVVDLSAYYNKYKDFISIVTTVSPLYGNVSAVVGPAEVSGDVNTQLLLNSIGEGEYTPTSLYTNTDADIASYGANIGIEAKVFGNYDFGINYSYAKQDFDQSQDPDFETSFNTPEHKVKVSFGNSNLYKGLGFGINARWQDAFYWESTFVDGQIDARALLDAQLTYDIKKWNSAIKIGGANILGDEYEAAPGAGTIGSQFYGSWTYNF</sequence>
<dbReference type="AlphaFoldDB" id="A0A1M5SBU9"/>
<dbReference type="InterPro" id="IPR036942">
    <property type="entry name" value="Beta-barrel_TonB_sf"/>
</dbReference>
<dbReference type="InterPro" id="IPR012910">
    <property type="entry name" value="Plug_dom"/>
</dbReference>
<feature type="domain" description="TonB-dependent receptor-like beta-barrel" evidence="12">
    <location>
        <begin position="439"/>
        <end position="950"/>
    </location>
</feature>
<dbReference type="InterPro" id="IPR000531">
    <property type="entry name" value="Beta-barrel_TonB"/>
</dbReference>
<evidence type="ECO:0000259" key="13">
    <source>
        <dbReference type="Pfam" id="PF07715"/>
    </source>
</evidence>
<dbReference type="STRING" id="1195760.SAMN05444281_0227"/>
<comment type="subcellular location">
    <subcellularLocation>
        <location evidence="1 10">Cell outer membrane</location>
        <topology evidence="1 10">Multi-pass membrane protein</topology>
    </subcellularLocation>
</comment>
<keyword evidence="6 11" id="KW-0798">TonB box</keyword>
<keyword evidence="4 10" id="KW-0812">Transmembrane</keyword>
<feature type="domain" description="TonB-dependent receptor plug" evidence="13">
    <location>
        <begin position="119"/>
        <end position="227"/>
    </location>
</feature>
<keyword evidence="9 10" id="KW-0998">Cell outer membrane</keyword>
<dbReference type="InterPro" id="IPR039426">
    <property type="entry name" value="TonB-dep_rcpt-like"/>
</dbReference>
<dbReference type="Pfam" id="PF13715">
    <property type="entry name" value="CarbopepD_reg_2"/>
    <property type="match status" value="1"/>
</dbReference>
<dbReference type="Gene3D" id="2.40.170.20">
    <property type="entry name" value="TonB-dependent receptor, beta-barrel domain"/>
    <property type="match status" value="1"/>
</dbReference>
<protein>
    <submittedName>
        <fullName evidence="14">CarboxypepD_reg-like domain-containing protein</fullName>
    </submittedName>
</protein>
<organism evidence="14 15">
    <name type="scientific">Wenyingzhuangia marina</name>
    <dbReference type="NCBI Taxonomy" id="1195760"/>
    <lineage>
        <taxon>Bacteria</taxon>
        <taxon>Pseudomonadati</taxon>
        <taxon>Bacteroidota</taxon>
        <taxon>Flavobacteriia</taxon>
        <taxon>Flavobacteriales</taxon>
        <taxon>Flavobacteriaceae</taxon>
        <taxon>Wenyingzhuangia</taxon>
    </lineage>
</organism>
<dbReference type="GO" id="GO:0015344">
    <property type="term" value="F:siderophore uptake transmembrane transporter activity"/>
    <property type="evidence" value="ECO:0007669"/>
    <property type="project" value="TreeGrafter"/>
</dbReference>
<keyword evidence="15" id="KW-1185">Reference proteome</keyword>
<evidence type="ECO:0000256" key="7">
    <source>
        <dbReference type="ARBA" id="ARBA00023136"/>
    </source>
</evidence>
<evidence type="ECO:0000256" key="5">
    <source>
        <dbReference type="ARBA" id="ARBA00022729"/>
    </source>
</evidence>
<evidence type="ECO:0000256" key="4">
    <source>
        <dbReference type="ARBA" id="ARBA00022692"/>
    </source>
</evidence>
<dbReference type="Pfam" id="PF00593">
    <property type="entry name" value="TonB_dep_Rec_b-barrel"/>
    <property type="match status" value="1"/>
</dbReference>
<evidence type="ECO:0000256" key="1">
    <source>
        <dbReference type="ARBA" id="ARBA00004571"/>
    </source>
</evidence>
<evidence type="ECO:0000256" key="6">
    <source>
        <dbReference type="ARBA" id="ARBA00023077"/>
    </source>
</evidence>
<keyword evidence="2 10" id="KW-0813">Transport</keyword>
<gene>
    <name evidence="14" type="ORF">SAMN05444281_0227</name>
</gene>
<reference evidence="15" key="1">
    <citation type="submission" date="2016-11" db="EMBL/GenBank/DDBJ databases">
        <authorList>
            <person name="Varghese N."/>
            <person name="Submissions S."/>
        </authorList>
    </citation>
    <scope>NUCLEOTIDE SEQUENCE [LARGE SCALE GENOMIC DNA]</scope>
    <source>
        <strain evidence="15">DSM 100572</strain>
    </source>
</reference>
<keyword evidence="5" id="KW-0732">Signal</keyword>
<keyword evidence="3 10" id="KW-1134">Transmembrane beta strand</keyword>
<dbReference type="InterPro" id="IPR008969">
    <property type="entry name" value="CarboxyPept-like_regulatory"/>
</dbReference>
<dbReference type="Gene3D" id="2.60.40.1120">
    <property type="entry name" value="Carboxypeptidase-like, regulatory domain"/>
    <property type="match status" value="1"/>
</dbReference>
<keyword evidence="8" id="KW-0675">Receptor</keyword>
<dbReference type="PROSITE" id="PS52016">
    <property type="entry name" value="TONB_DEPENDENT_REC_3"/>
    <property type="match status" value="1"/>
</dbReference>
<dbReference type="InterPro" id="IPR037066">
    <property type="entry name" value="Plug_dom_sf"/>
</dbReference>
<dbReference type="Proteomes" id="UP000184109">
    <property type="component" value="Unassembled WGS sequence"/>
</dbReference>
<accession>A0A1M5SBU9</accession>
<dbReference type="Pfam" id="PF07715">
    <property type="entry name" value="Plug"/>
    <property type="match status" value="1"/>
</dbReference>
<dbReference type="GO" id="GO:0009279">
    <property type="term" value="C:cell outer membrane"/>
    <property type="evidence" value="ECO:0007669"/>
    <property type="project" value="UniProtKB-SubCell"/>
</dbReference>
<dbReference type="GO" id="GO:0044718">
    <property type="term" value="P:siderophore transmembrane transport"/>
    <property type="evidence" value="ECO:0007669"/>
    <property type="project" value="TreeGrafter"/>
</dbReference>
<evidence type="ECO:0000256" key="3">
    <source>
        <dbReference type="ARBA" id="ARBA00022452"/>
    </source>
</evidence>